<proteinExistence type="predicted"/>
<keyword evidence="8" id="KW-1185">Reference proteome</keyword>
<comment type="subcellular location">
    <subcellularLocation>
        <location evidence="1">Membrane</location>
        <topology evidence="1">Single-pass membrane protein</topology>
    </subcellularLocation>
</comment>
<keyword evidence="4 5" id="KW-0472">Membrane</keyword>
<dbReference type="InterPro" id="IPR004864">
    <property type="entry name" value="LEA_2"/>
</dbReference>
<dbReference type="PANTHER" id="PTHR31415">
    <property type="entry name" value="OS05G0367900 PROTEIN"/>
    <property type="match status" value="1"/>
</dbReference>
<dbReference type="GO" id="GO:0009506">
    <property type="term" value="C:plasmodesma"/>
    <property type="evidence" value="ECO:0007669"/>
    <property type="project" value="TreeGrafter"/>
</dbReference>
<evidence type="ECO:0000313" key="7">
    <source>
        <dbReference type="EMBL" id="KAK8921008.1"/>
    </source>
</evidence>
<gene>
    <name evidence="7" type="ORF">KSP39_PZI020897</name>
</gene>
<accession>A0AAP0FWN9</accession>
<dbReference type="EMBL" id="JBBWWQ010000018">
    <property type="protein sequence ID" value="KAK8921008.1"/>
    <property type="molecule type" value="Genomic_DNA"/>
</dbReference>
<reference evidence="7 8" key="1">
    <citation type="journal article" date="2022" name="Nat. Plants">
        <title>Genomes of leafy and leafless Platanthera orchids illuminate the evolution of mycoheterotrophy.</title>
        <authorList>
            <person name="Li M.H."/>
            <person name="Liu K.W."/>
            <person name="Li Z."/>
            <person name="Lu H.C."/>
            <person name="Ye Q.L."/>
            <person name="Zhang D."/>
            <person name="Wang J.Y."/>
            <person name="Li Y.F."/>
            <person name="Zhong Z.M."/>
            <person name="Liu X."/>
            <person name="Yu X."/>
            <person name="Liu D.K."/>
            <person name="Tu X.D."/>
            <person name="Liu B."/>
            <person name="Hao Y."/>
            <person name="Liao X.Y."/>
            <person name="Jiang Y.T."/>
            <person name="Sun W.H."/>
            <person name="Chen J."/>
            <person name="Chen Y.Q."/>
            <person name="Ai Y."/>
            <person name="Zhai J.W."/>
            <person name="Wu S.S."/>
            <person name="Zhou Z."/>
            <person name="Hsiao Y.Y."/>
            <person name="Wu W.L."/>
            <person name="Chen Y.Y."/>
            <person name="Lin Y.F."/>
            <person name="Hsu J.L."/>
            <person name="Li C.Y."/>
            <person name="Wang Z.W."/>
            <person name="Zhao X."/>
            <person name="Zhong W.Y."/>
            <person name="Ma X.K."/>
            <person name="Ma L."/>
            <person name="Huang J."/>
            <person name="Chen G.Z."/>
            <person name="Huang M.Z."/>
            <person name="Huang L."/>
            <person name="Peng D.H."/>
            <person name="Luo Y.B."/>
            <person name="Zou S.Q."/>
            <person name="Chen S.P."/>
            <person name="Lan S."/>
            <person name="Tsai W.C."/>
            <person name="Van de Peer Y."/>
            <person name="Liu Z.J."/>
        </authorList>
    </citation>
    <scope>NUCLEOTIDE SEQUENCE [LARGE SCALE GENOMIC DNA]</scope>
    <source>
        <strain evidence="7">Lor287</strain>
    </source>
</reference>
<dbReference type="Pfam" id="PF03168">
    <property type="entry name" value="LEA_2"/>
    <property type="match status" value="1"/>
</dbReference>
<evidence type="ECO:0000313" key="8">
    <source>
        <dbReference type="Proteomes" id="UP001418222"/>
    </source>
</evidence>
<dbReference type="PANTHER" id="PTHR31415:SF166">
    <property type="entry name" value="LATE EMBRYOGENESIS ABUNDANT (LEA) HYDROXYPROLINE-RICH GLYCOPROTEIN FAMILY"/>
    <property type="match status" value="1"/>
</dbReference>
<feature type="transmembrane region" description="Helical" evidence="5">
    <location>
        <begin position="81"/>
        <end position="103"/>
    </location>
</feature>
<feature type="domain" description="Late embryogenesis abundant protein LEA-2 subgroup" evidence="6">
    <location>
        <begin position="135"/>
        <end position="234"/>
    </location>
</feature>
<evidence type="ECO:0000256" key="5">
    <source>
        <dbReference type="SAM" id="Phobius"/>
    </source>
</evidence>
<evidence type="ECO:0000256" key="2">
    <source>
        <dbReference type="ARBA" id="ARBA00022692"/>
    </source>
</evidence>
<comment type="caution">
    <text evidence="7">The sequence shown here is derived from an EMBL/GenBank/DDBJ whole genome shotgun (WGS) entry which is preliminary data.</text>
</comment>
<dbReference type="AlphaFoldDB" id="A0AAP0FWN9"/>
<dbReference type="Proteomes" id="UP001418222">
    <property type="component" value="Unassembled WGS sequence"/>
</dbReference>
<sequence>MLTILSTNSDQQHALFSRSSNLDPWNIRPPQCRSRFLLLHPLPTFRPSVRRVHTLSSWLKMSEKDCSRRNSFCWNKLHSRILAFSMCLIILILVIIIVIWLLLRPTKPKFLLQDVSLYMLNLSAPNLLSSYLQITISSRNPNDRFGIYYDNLDTFAEYKHQQITAVAALPVGYQGHNDVEIWSQNLYGIDVSIAPFAADSITQEVNAGLLLIYVRLEGRLRWKVGSWISSHYHIYASCPALLTADNGKSGGRSSAYRFEQRTPCIVNI</sequence>
<dbReference type="InterPro" id="IPR044839">
    <property type="entry name" value="NDR1-like"/>
</dbReference>
<protein>
    <recommendedName>
        <fullName evidence="6">Late embryogenesis abundant protein LEA-2 subgroup domain-containing protein</fullName>
    </recommendedName>
</protein>
<dbReference type="GO" id="GO:0005886">
    <property type="term" value="C:plasma membrane"/>
    <property type="evidence" value="ECO:0007669"/>
    <property type="project" value="TreeGrafter"/>
</dbReference>
<evidence type="ECO:0000256" key="3">
    <source>
        <dbReference type="ARBA" id="ARBA00022989"/>
    </source>
</evidence>
<keyword evidence="2 5" id="KW-0812">Transmembrane</keyword>
<organism evidence="7 8">
    <name type="scientific">Platanthera zijinensis</name>
    <dbReference type="NCBI Taxonomy" id="2320716"/>
    <lineage>
        <taxon>Eukaryota</taxon>
        <taxon>Viridiplantae</taxon>
        <taxon>Streptophyta</taxon>
        <taxon>Embryophyta</taxon>
        <taxon>Tracheophyta</taxon>
        <taxon>Spermatophyta</taxon>
        <taxon>Magnoliopsida</taxon>
        <taxon>Liliopsida</taxon>
        <taxon>Asparagales</taxon>
        <taxon>Orchidaceae</taxon>
        <taxon>Orchidoideae</taxon>
        <taxon>Orchideae</taxon>
        <taxon>Orchidinae</taxon>
        <taxon>Platanthera</taxon>
    </lineage>
</organism>
<keyword evidence="3 5" id="KW-1133">Transmembrane helix</keyword>
<dbReference type="GO" id="GO:0098542">
    <property type="term" value="P:defense response to other organism"/>
    <property type="evidence" value="ECO:0007669"/>
    <property type="project" value="InterPro"/>
</dbReference>
<name>A0AAP0FWN9_9ASPA</name>
<evidence type="ECO:0000256" key="4">
    <source>
        <dbReference type="ARBA" id="ARBA00023136"/>
    </source>
</evidence>
<evidence type="ECO:0000259" key="6">
    <source>
        <dbReference type="Pfam" id="PF03168"/>
    </source>
</evidence>
<evidence type="ECO:0000256" key="1">
    <source>
        <dbReference type="ARBA" id="ARBA00004167"/>
    </source>
</evidence>